<dbReference type="PROSITE" id="PS00535">
    <property type="entry name" value="COMPLEX1_49K"/>
    <property type="match status" value="1"/>
</dbReference>
<comment type="caution">
    <text evidence="15">The sequence shown here is derived from an EMBL/GenBank/DDBJ whole genome shotgun (WGS) entry which is preliminary data.</text>
</comment>
<evidence type="ECO:0000313" key="16">
    <source>
        <dbReference type="Proteomes" id="UP001195483"/>
    </source>
</evidence>
<keyword evidence="4" id="KW-0001">2Fe-2S</keyword>
<reference evidence="15" key="3">
    <citation type="submission" date="2023-05" db="EMBL/GenBank/DDBJ databases">
        <authorList>
            <person name="Smith C.H."/>
        </authorList>
    </citation>
    <scope>NUCLEOTIDE SEQUENCE</scope>
    <source>
        <strain evidence="15">CHS0354</strain>
        <tissue evidence="15">Mantle</tissue>
    </source>
</reference>
<dbReference type="InterPro" id="IPR001135">
    <property type="entry name" value="NADH_Q_OxRdtase_suD"/>
</dbReference>
<keyword evidence="7" id="KW-0408">Iron</keyword>
<evidence type="ECO:0000256" key="1">
    <source>
        <dbReference type="ARBA" id="ARBA00005769"/>
    </source>
</evidence>
<dbReference type="PROSITE" id="PS01099">
    <property type="entry name" value="COMPLEX1_24K"/>
    <property type="match status" value="1"/>
</dbReference>
<comment type="cofactor">
    <cofactor evidence="12">
        <name>[2Fe-2S] cluster</name>
        <dbReference type="ChEBI" id="CHEBI:190135"/>
    </cofactor>
</comment>
<dbReference type="AlphaFoldDB" id="A0AAE0W807"/>
<evidence type="ECO:0000256" key="6">
    <source>
        <dbReference type="ARBA" id="ARBA00022967"/>
    </source>
</evidence>
<keyword evidence="8" id="KW-0411">Iron-sulfur</keyword>
<dbReference type="GO" id="GO:0048038">
    <property type="term" value="F:quinone binding"/>
    <property type="evidence" value="ECO:0007669"/>
    <property type="project" value="InterPro"/>
</dbReference>
<reference evidence="15" key="1">
    <citation type="journal article" date="2021" name="Genome Biol. Evol.">
        <title>A High-Quality Reference Genome for a Parasitic Bivalve with Doubly Uniparental Inheritance (Bivalvia: Unionida).</title>
        <authorList>
            <person name="Smith C.H."/>
        </authorList>
    </citation>
    <scope>NUCLEOTIDE SEQUENCE</scope>
    <source>
        <strain evidence="15">CHS0354</strain>
    </source>
</reference>
<keyword evidence="16" id="KW-1185">Reference proteome</keyword>
<evidence type="ECO:0000256" key="12">
    <source>
        <dbReference type="ARBA" id="ARBA00034078"/>
    </source>
</evidence>
<evidence type="ECO:0000313" key="15">
    <source>
        <dbReference type="EMBL" id="KAK3604876.1"/>
    </source>
</evidence>
<dbReference type="InterPro" id="IPR041921">
    <property type="entry name" value="NuoE_N"/>
</dbReference>
<keyword evidence="6 13" id="KW-1278">Translocase</keyword>
<dbReference type="NCBIfam" id="NF004739">
    <property type="entry name" value="PRK06075.1"/>
    <property type="match status" value="1"/>
</dbReference>
<evidence type="ECO:0000256" key="7">
    <source>
        <dbReference type="ARBA" id="ARBA00023004"/>
    </source>
</evidence>
<evidence type="ECO:0000256" key="11">
    <source>
        <dbReference type="ARBA" id="ARBA00031562"/>
    </source>
</evidence>
<dbReference type="Gene3D" id="1.10.645.10">
    <property type="entry name" value="Cytochrome-c3 Hydrogenase, chain B"/>
    <property type="match status" value="1"/>
</dbReference>
<dbReference type="GO" id="GO:0046872">
    <property type="term" value="F:metal ion binding"/>
    <property type="evidence" value="ECO:0007669"/>
    <property type="project" value="UniProtKB-KW"/>
</dbReference>
<dbReference type="Proteomes" id="UP001195483">
    <property type="component" value="Unassembled WGS sequence"/>
</dbReference>
<evidence type="ECO:0000256" key="13">
    <source>
        <dbReference type="RuleBase" id="RU003685"/>
    </source>
</evidence>
<dbReference type="Pfam" id="PF00346">
    <property type="entry name" value="Complex1_49kDa"/>
    <property type="match status" value="1"/>
</dbReference>
<evidence type="ECO:0000256" key="4">
    <source>
        <dbReference type="ARBA" id="ARBA00022714"/>
    </source>
</evidence>
<dbReference type="FunFam" id="1.10.10.1590:FF:000001">
    <property type="entry name" value="NADH-quinone oxidoreductase subunit E"/>
    <property type="match status" value="1"/>
</dbReference>
<gene>
    <name evidence="15" type="ORF">CHS0354_000539</name>
</gene>
<feature type="domain" description="NADH-quinone oxidoreductase subunit D" evidence="14">
    <location>
        <begin position="162"/>
        <end position="432"/>
    </location>
</feature>
<dbReference type="PANTHER" id="PTHR11993:SF10">
    <property type="entry name" value="NADH DEHYDROGENASE [UBIQUINONE] IRON-SULFUR PROTEIN 2, MITOCHONDRIAL"/>
    <property type="match status" value="1"/>
</dbReference>
<dbReference type="InterPro" id="IPR029014">
    <property type="entry name" value="NiFe-Hase_large"/>
</dbReference>
<dbReference type="CDD" id="cd03064">
    <property type="entry name" value="TRX_Fd_NuoE"/>
    <property type="match status" value="1"/>
</dbReference>
<reference evidence="15" key="2">
    <citation type="journal article" date="2021" name="Genome Biol. Evol.">
        <title>Developing a high-quality reference genome for a parasitic bivalve with doubly uniparental inheritance (Bivalvia: Unionida).</title>
        <authorList>
            <person name="Smith C.H."/>
        </authorList>
    </citation>
    <scope>NUCLEOTIDE SEQUENCE</scope>
    <source>
        <strain evidence="15">CHS0354</strain>
        <tissue evidence="15">Mantle</tissue>
    </source>
</reference>
<keyword evidence="3 13" id="KW-0813">Transport</keyword>
<evidence type="ECO:0000256" key="5">
    <source>
        <dbReference type="ARBA" id="ARBA00022723"/>
    </source>
</evidence>
<evidence type="ECO:0000259" key="14">
    <source>
        <dbReference type="Pfam" id="PF00346"/>
    </source>
</evidence>
<sequence length="608" mass="68373">MKDFSLSDNVLEQPLKSKGVRDLERAKIYSVLEDRDTTIAFEDPIESTITLNMGPQHPATHGVLRVLLKLDGEKVLSAVPELGYLHRAMEKIAENKTFHEFMPYTDRLDYISPYSNNVGLCLAVEKLGGIEVPERANFIRVLACELSRISSHLLAVGCIAMDSGAVTAFVYTYEEREKIYDIFDELTGVRFTVSHSRIGGVSFDVSDKCLQMIRDWLQKFKKHLRDWQTLLYRNKIFYDRLRGISAVSKDTAIDIGLTGPNLRASGVEYDIRKVFPYLVYDRLDFDVPIYDEGDCMARYLIRMDEMFESVKIIEQVLEQMPKGEVRVSDAKSGYAWKDKIYHSMEGLIHDFMMAHEGIALPVGEVYHAIEAPKGEFGIFIQSDGSGYPWRLKIRTPSFANLQALPKLVEGGMISDVVVAIGSLDPVMGDADKSMHAFDLMDANVSSDIFFSEEDFLIIEKIVARYPERSAAIMPVLWLAQDKFGWLSRQAIDLVANALNLPKADAYGVASFYTMYFKKPVGKIHLAVCTNVSCKLAGSYSICNFLKDEFGLENGVVSDDGTLSLEEAECLGCCEVAPVVQVCNADIVERVSVDWLRSFIKSEKLKVKN</sequence>
<dbReference type="InterPro" id="IPR042128">
    <property type="entry name" value="NuoE_dom"/>
</dbReference>
<dbReference type="Gene3D" id="1.10.10.1590">
    <property type="entry name" value="NADH-quinone oxidoreductase subunit E"/>
    <property type="match status" value="1"/>
</dbReference>
<evidence type="ECO:0000256" key="9">
    <source>
        <dbReference type="ARBA" id="ARBA00023027"/>
    </source>
</evidence>
<comment type="similarity">
    <text evidence="1 13">Belongs to the complex I 49 kDa subunit family.</text>
</comment>
<dbReference type="EMBL" id="JAEAOA010000085">
    <property type="protein sequence ID" value="KAK3604876.1"/>
    <property type="molecule type" value="Genomic_DNA"/>
</dbReference>
<dbReference type="GO" id="GO:0016651">
    <property type="term" value="F:oxidoreductase activity, acting on NAD(P)H"/>
    <property type="evidence" value="ECO:0007669"/>
    <property type="project" value="InterPro"/>
</dbReference>
<keyword evidence="9 13" id="KW-0520">NAD</keyword>
<dbReference type="PANTHER" id="PTHR11993">
    <property type="entry name" value="NADH-UBIQUINONE OXIDOREDUCTASE 49 KDA SUBUNIT"/>
    <property type="match status" value="1"/>
</dbReference>
<evidence type="ECO:0000256" key="3">
    <source>
        <dbReference type="ARBA" id="ARBA00022448"/>
    </source>
</evidence>
<dbReference type="GO" id="GO:0051537">
    <property type="term" value="F:2 iron, 2 sulfur cluster binding"/>
    <property type="evidence" value="ECO:0007669"/>
    <property type="project" value="UniProtKB-KW"/>
</dbReference>
<comment type="similarity">
    <text evidence="2">Belongs to the complex I 24 kDa subunit family.</text>
</comment>
<accession>A0AAE0W807</accession>
<organism evidence="15 16">
    <name type="scientific">Potamilus streckersoni</name>
    <dbReference type="NCBI Taxonomy" id="2493646"/>
    <lineage>
        <taxon>Eukaryota</taxon>
        <taxon>Metazoa</taxon>
        <taxon>Spiralia</taxon>
        <taxon>Lophotrochozoa</taxon>
        <taxon>Mollusca</taxon>
        <taxon>Bivalvia</taxon>
        <taxon>Autobranchia</taxon>
        <taxon>Heteroconchia</taxon>
        <taxon>Palaeoheterodonta</taxon>
        <taxon>Unionida</taxon>
        <taxon>Unionoidea</taxon>
        <taxon>Unionidae</taxon>
        <taxon>Ambleminae</taxon>
        <taxon>Lampsilini</taxon>
        <taxon>Potamilus</taxon>
    </lineage>
</organism>
<dbReference type="GO" id="GO:0051287">
    <property type="term" value="F:NAD binding"/>
    <property type="evidence" value="ECO:0007669"/>
    <property type="project" value="InterPro"/>
</dbReference>
<dbReference type="HAMAP" id="MF_01358">
    <property type="entry name" value="NDH1_NuoD"/>
    <property type="match status" value="1"/>
</dbReference>
<name>A0AAE0W807_9BIVA</name>
<dbReference type="Pfam" id="PF01257">
    <property type="entry name" value="2Fe-2S_thioredx"/>
    <property type="match status" value="1"/>
</dbReference>
<dbReference type="InterPro" id="IPR036249">
    <property type="entry name" value="Thioredoxin-like_sf"/>
</dbReference>
<dbReference type="SUPFAM" id="SSF52833">
    <property type="entry name" value="Thioredoxin-like"/>
    <property type="match status" value="1"/>
</dbReference>
<evidence type="ECO:0000256" key="8">
    <source>
        <dbReference type="ARBA" id="ARBA00023014"/>
    </source>
</evidence>
<dbReference type="NCBIfam" id="TIGR01962">
    <property type="entry name" value="NuoD"/>
    <property type="match status" value="1"/>
</dbReference>
<evidence type="ECO:0000256" key="2">
    <source>
        <dbReference type="ARBA" id="ARBA00010643"/>
    </source>
</evidence>
<protein>
    <recommendedName>
        <fullName evidence="10">Complex I-49kD</fullName>
    </recommendedName>
    <alternativeName>
        <fullName evidence="11">NADH-ubiquinone oxidoreductase 49 kDa subunit</fullName>
    </alternativeName>
</protein>
<keyword evidence="5" id="KW-0479">Metal-binding</keyword>
<dbReference type="InterPro" id="IPR022885">
    <property type="entry name" value="NDH1_su_D/H"/>
</dbReference>
<proteinExistence type="inferred from homology"/>
<dbReference type="SUPFAM" id="SSF56762">
    <property type="entry name" value="HydB/Nqo4-like"/>
    <property type="match status" value="1"/>
</dbReference>
<dbReference type="InterPro" id="IPR014029">
    <property type="entry name" value="NADH_UbQ_OxRdtase_49kDa_CS"/>
</dbReference>
<dbReference type="Gene3D" id="3.40.30.10">
    <property type="entry name" value="Glutaredoxin"/>
    <property type="match status" value="1"/>
</dbReference>
<evidence type="ECO:0000256" key="10">
    <source>
        <dbReference type="ARBA" id="ARBA00030505"/>
    </source>
</evidence>
<dbReference type="InterPro" id="IPR002023">
    <property type="entry name" value="NuoE-like"/>
</dbReference>